<dbReference type="InterPro" id="IPR019264">
    <property type="entry name" value="DUF2179"/>
</dbReference>
<keyword evidence="5 6" id="KW-0472">Membrane</keyword>
<comment type="subcellular location">
    <subcellularLocation>
        <location evidence="1">Cell membrane</location>
        <topology evidence="1">Multi-pass membrane protein</topology>
    </subcellularLocation>
</comment>
<dbReference type="Gene3D" id="3.30.70.120">
    <property type="match status" value="1"/>
</dbReference>
<dbReference type="Pfam" id="PF10035">
    <property type="entry name" value="DUF2179"/>
    <property type="match status" value="1"/>
</dbReference>
<protein>
    <submittedName>
        <fullName evidence="8">YitT family protein</fullName>
    </submittedName>
</protein>
<feature type="domain" description="DUF2179" evidence="7">
    <location>
        <begin position="210"/>
        <end position="264"/>
    </location>
</feature>
<dbReference type="AlphaFoldDB" id="A0A427TMN3"/>
<evidence type="ECO:0000256" key="4">
    <source>
        <dbReference type="ARBA" id="ARBA00022989"/>
    </source>
</evidence>
<name>A0A427TMN3_9BACI</name>
<keyword evidence="3 6" id="KW-0812">Transmembrane</keyword>
<keyword evidence="2" id="KW-1003">Cell membrane</keyword>
<gene>
    <name evidence="8" type="ORF">EJA10_16680</name>
</gene>
<sequence length="272" mass="29701">MLKAAGIIIGSTIVSFAFNLFLIPHGIMSSGISGLSIIFSMLTSINTGVFNFLLNFPLLILGYLKLGRTFILYTILSVVVISVTLYVIPVFPLAENPILSSIFGGAIGGLGIGIIFRSAGSSGGFDIIGMLLARRKDFPMGTLLFAMNSIVILLSGFLFSWDAALNTLVSIYVLGKVIDKVHTHHVKLTLMIITRKGEEVKQHLLKNVYRGVTIIDSTGGYSNEKSNVIITVISRYELTEVKTLIEEIDSEAFVNITETLEVMGLFHRKQHS</sequence>
<reference evidence="9" key="1">
    <citation type="submission" date="2018-12" db="EMBL/GenBank/DDBJ databases">
        <title>Bacillus chawlae sp. nov., Bacillus glennii sp. nov., and Bacillus saganii sp. nov. Isolated from the Vehicle Assembly Building at Kennedy Space Center where the Viking Spacecraft were Assembled.</title>
        <authorList>
            <person name="Seuylemezian A."/>
            <person name="Vaishampayan P."/>
        </authorList>
    </citation>
    <scope>NUCLEOTIDE SEQUENCE [LARGE SCALE GENOMIC DNA]</scope>
    <source>
        <strain evidence="9">DSM 13966</strain>
    </source>
</reference>
<dbReference type="EMBL" id="RSFW01000019">
    <property type="protein sequence ID" value="RSD25591.1"/>
    <property type="molecule type" value="Genomic_DNA"/>
</dbReference>
<dbReference type="Proteomes" id="UP000279911">
    <property type="component" value="Unassembled WGS sequence"/>
</dbReference>
<dbReference type="RefSeq" id="WP_125481309.1">
    <property type="nucleotide sequence ID" value="NZ_RSFW01000019.1"/>
</dbReference>
<feature type="transmembrane region" description="Helical" evidence="6">
    <location>
        <begin position="98"/>
        <end position="119"/>
    </location>
</feature>
<dbReference type="PANTHER" id="PTHR33545">
    <property type="entry name" value="UPF0750 MEMBRANE PROTEIN YITT-RELATED"/>
    <property type="match status" value="1"/>
</dbReference>
<dbReference type="Pfam" id="PF02588">
    <property type="entry name" value="YitT_membrane"/>
    <property type="match status" value="1"/>
</dbReference>
<organism evidence="8 9">
    <name type="scientific">Mesobacillus subterraneus</name>
    <dbReference type="NCBI Taxonomy" id="285983"/>
    <lineage>
        <taxon>Bacteria</taxon>
        <taxon>Bacillati</taxon>
        <taxon>Bacillota</taxon>
        <taxon>Bacilli</taxon>
        <taxon>Bacillales</taxon>
        <taxon>Bacillaceae</taxon>
        <taxon>Mesobacillus</taxon>
    </lineage>
</organism>
<dbReference type="InterPro" id="IPR003740">
    <property type="entry name" value="YitT"/>
</dbReference>
<evidence type="ECO:0000256" key="5">
    <source>
        <dbReference type="ARBA" id="ARBA00023136"/>
    </source>
</evidence>
<keyword evidence="4 6" id="KW-1133">Transmembrane helix</keyword>
<evidence type="ECO:0000313" key="9">
    <source>
        <dbReference type="Proteomes" id="UP000279911"/>
    </source>
</evidence>
<dbReference type="PANTHER" id="PTHR33545:SF5">
    <property type="entry name" value="UPF0750 MEMBRANE PROTEIN YITT"/>
    <property type="match status" value="1"/>
</dbReference>
<feature type="transmembrane region" description="Helical" evidence="6">
    <location>
        <begin position="34"/>
        <end position="58"/>
    </location>
</feature>
<evidence type="ECO:0000313" key="8">
    <source>
        <dbReference type="EMBL" id="RSD25591.1"/>
    </source>
</evidence>
<dbReference type="InterPro" id="IPR015867">
    <property type="entry name" value="N-reg_PII/ATP_PRibTrfase_C"/>
</dbReference>
<proteinExistence type="predicted"/>
<dbReference type="STRING" id="285983.UB32_11780"/>
<feature type="transmembrane region" description="Helical" evidence="6">
    <location>
        <begin position="70"/>
        <end position="92"/>
    </location>
</feature>
<dbReference type="OrthoDB" id="2417289at2"/>
<dbReference type="CDD" id="cd16380">
    <property type="entry name" value="YitT_C"/>
    <property type="match status" value="1"/>
</dbReference>
<dbReference type="PIRSF" id="PIRSF006483">
    <property type="entry name" value="Membrane_protein_YitT"/>
    <property type="match status" value="1"/>
</dbReference>
<dbReference type="GO" id="GO:0005886">
    <property type="term" value="C:plasma membrane"/>
    <property type="evidence" value="ECO:0007669"/>
    <property type="project" value="UniProtKB-SubCell"/>
</dbReference>
<comment type="caution">
    <text evidence="8">The sequence shown here is derived from an EMBL/GenBank/DDBJ whole genome shotgun (WGS) entry which is preliminary data.</text>
</comment>
<evidence type="ECO:0000256" key="1">
    <source>
        <dbReference type="ARBA" id="ARBA00004651"/>
    </source>
</evidence>
<evidence type="ECO:0000256" key="3">
    <source>
        <dbReference type="ARBA" id="ARBA00022692"/>
    </source>
</evidence>
<feature type="transmembrane region" description="Helical" evidence="6">
    <location>
        <begin position="140"/>
        <end position="161"/>
    </location>
</feature>
<evidence type="ECO:0000256" key="6">
    <source>
        <dbReference type="SAM" id="Phobius"/>
    </source>
</evidence>
<accession>A0A427TMN3</accession>
<dbReference type="InterPro" id="IPR051461">
    <property type="entry name" value="UPF0750_membrane"/>
</dbReference>
<evidence type="ECO:0000256" key="2">
    <source>
        <dbReference type="ARBA" id="ARBA00022475"/>
    </source>
</evidence>
<evidence type="ECO:0000259" key="7">
    <source>
        <dbReference type="Pfam" id="PF10035"/>
    </source>
</evidence>
<feature type="transmembrane region" description="Helical" evidence="6">
    <location>
        <begin position="7"/>
        <end position="28"/>
    </location>
</feature>